<dbReference type="GO" id="GO:0006629">
    <property type="term" value="P:lipid metabolic process"/>
    <property type="evidence" value="ECO:0007669"/>
    <property type="project" value="TreeGrafter"/>
</dbReference>
<protein>
    <recommendedName>
        <fullName evidence="3">SGNH hydrolase-type esterase domain-containing protein</fullName>
    </recommendedName>
</protein>
<dbReference type="InterPro" id="IPR013830">
    <property type="entry name" value="SGNH_hydro"/>
</dbReference>
<organism evidence="4 5">
    <name type="scientific">Nocardia terpenica</name>
    <dbReference type="NCBI Taxonomy" id="455432"/>
    <lineage>
        <taxon>Bacteria</taxon>
        <taxon>Bacillati</taxon>
        <taxon>Actinomycetota</taxon>
        <taxon>Actinomycetes</taxon>
        <taxon>Mycobacteriales</taxon>
        <taxon>Nocardiaceae</taxon>
        <taxon>Nocardia</taxon>
    </lineage>
</organism>
<feature type="region of interest" description="Disordered" evidence="2">
    <location>
        <begin position="101"/>
        <end position="132"/>
    </location>
</feature>
<feature type="compositionally biased region" description="Gly residues" evidence="2">
    <location>
        <begin position="104"/>
        <end position="118"/>
    </location>
</feature>
<keyword evidence="1" id="KW-1015">Disulfide bond</keyword>
<dbReference type="Pfam" id="PF13472">
    <property type="entry name" value="Lipase_GDSL_2"/>
    <property type="match status" value="1"/>
</dbReference>
<sequence length="407" mass="43030">MPYLVFYDLERGFTMRLLAAVSAGVCVAAVVAPHALGQPPGRPHAVVSLGDSFISGEAGRWKGNSNAAIGDRDGTDRAWVDGVGYDATTVYGTTHRYANSAGTGSAGTGSAGWSGSAGGPDRPGSGEGCHRSDSAEVFSAFAHTRIDDNRNESLDAGTGIKSVNLACSGAKSANIVDTPFKGEQPQAAQLAAVASRNTVDAVVLSIGGNDLNLSGILTQCVKDWALGTRCAEQQQRVIEERLPVMRAGVAAAITAIRSAMSSAGYSDGGYRLIVQSYPSPVPNQFHSPGDGYATAYLNGTPLHMSDMAWLHDWANQTISDGIRQIAREQNTEFLDLTQAFTGREIRSPHTRLGSDPADAEWVRFQAGLAQGDLQESFHPNYFGQQKLGTCLKQAFDNPGPEHHCTNT</sequence>
<dbReference type="PANTHER" id="PTHR37981:SF1">
    <property type="entry name" value="SGNH HYDROLASE-TYPE ESTERASE DOMAIN-CONTAINING PROTEIN"/>
    <property type="match status" value="1"/>
</dbReference>
<dbReference type="InterPro" id="IPR036514">
    <property type="entry name" value="SGNH_hydro_sf"/>
</dbReference>
<evidence type="ECO:0000313" key="5">
    <source>
        <dbReference type="Proteomes" id="UP000500953"/>
    </source>
</evidence>
<dbReference type="SUPFAM" id="SSF52266">
    <property type="entry name" value="SGNH hydrolase"/>
    <property type="match status" value="1"/>
</dbReference>
<evidence type="ECO:0000256" key="1">
    <source>
        <dbReference type="PIRSR" id="PIRSR637460-2"/>
    </source>
</evidence>
<dbReference type="PANTHER" id="PTHR37981">
    <property type="entry name" value="LIPASE 2"/>
    <property type="match status" value="1"/>
</dbReference>
<evidence type="ECO:0000256" key="2">
    <source>
        <dbReference type="SAM" id="MobiDB-lite"/>
    </source>
</evidence>
<dbReference type="Proteomes" id="UP000500953">
    <property type="component" value="Chromosome"/>
</dbReference>
<feature type="domain" description="SGNH hydrolase-type esterase" evidence="3">
    <location>
        <begin position="149"/>
        <end position="385"/>
    </location>
</feature>
<accession>A0A6G9Z7K5</accession>
<feature type="disulfide bond" evidence="1">
    <location>
        <begin position="220"/>
        <end position="230"/>
    </location>
</feature>
<evidence type="ECO:0000259" key="3">
    <source>
        <dbReference type="Pfam" id="PF13472"/>
    </source>
</evidence>
<dbReference type="AlphaFoldDB" id="A0A6G9Z7K5"/>
<dbReference type="Gene3D" id="3.40.50.1110">
    <property type="entry name" value="SGNH hydrolase"/>
    <property type="match status" value="1"/>
</dbReference>
<reference evidence="4 5" key="1">
    <citation type="journal article" date="2019" name="ACS Chem. Biol.">
        <title>Identification and Mobilization of a Cryptic Antibiotic Biosynthesis Gene Locus from a Human-Pathogenic Nocardia Isolate.</title>
        <authorList>
            <person name="Herisse M."/>
            <person name="Ishida K."/>
            <person name="Porter J.L."/>
            <person name="Howden B."/>
            <person name="Hertweck C."/>
            <person name="Stinear T.P."/>
            <person name="Pidot S.J."/>
        </authorList>
    </citation>
    <scope>NUCLEOTIDE SEQUENCE [LARGE SCALE GENOMIC DNA]</scope>
    <source>
        <strain evidence="4 5">AUSMDU00012715</strain>
    </source>
</reference>
<gene>
    <name evidence="4" type="ORF">F6W96_26640</name>
</gene>
<evidence type="ECO:0000313" key="4">
    <source>
        <dbReference type="EMBL" id="QIS21381.1"/>
    </source>
</evidence>
<dbReference type="GO" id="GO:0016788">
    <property type="term" value="F:hydrolase activity, acting on ester bonds"/>
    <property type="evidence" value="ECO:0007669"/>
    <property type="project" value="InterPro"/>
</dbReference>
<dbReference type="RefSeq" id="WP_167488676.1">
    <property type="nucleotide sequence ID" value="NZ_CP046173.1"/>
</dbReference>
<proteinExistence type="predicted"/>
<dbReference type="InterPro" id="IPR037460">
    <property type="entry name" value="SEST-like"/>
</dbReference>
<name>A0A6G9Z7K5_9NOCA</name>
<dbReference type="EMBL" id="CP046173">
    <property type="protein sequence ID" value="QIS21381.1"/>
    <property type="molecule type" value="Genomic_DNA"/>
</dbReference>
<feature type="disulfide bond" evidence="1">
    <location>
        <begin position="129"/>
        <end position="167"/>
    </location>
</feature>